<proteinExistence type="predicted"/>
<comment type="caution">
    <text evidence="2">The sequence shown here is derived from an EMBL/GenBank/DDBJ whole genome shotgun (WGS) entry which is preliminary data.</text>
</comment>
<accession>A0AA36GYH2</accession>
<gene>
    <name evidence="2" type="ORF">CYNAS_LOCUS12445</name>
</gene>
<organism evidence="2 3">
    <name type="scientific">Cylicocyclus nassatus</name>
    <name type="common">Nematode worm</name>
    <dbReference type="NCBI Taxonomy" id="53992"/>
    <lineage>
        <taxon>Eukaryota</taxon>
        <taxon>Metazoa</taxon>
        <taxon>Ecdysozoa</taxon>
        <taxon>Nematoda</taxon>
        <taxon>Chromadorea</taxon>
        <taxon>Rhabditida</taxon>
        <taxon>Rhabditina</taxon>
        <taxon>Rhabditomorpha</taxon>
        <taxon>Strongyloidea</taxon>
        <taxon>Strongylidae</taxon>
        <taxon>Cylicocyclus</taxon>
    </lineage>
</organism>
<feature type="compositionally biased region" description="Polar residues" evidence="1">
    <location>
        <begin position="1"/>
        <end position="13"/>
    </location>
</feature>
<evidence type="ECO:0000313" key="2">
    <source>
        <dbReference type="EMBL" id="CAJ0600462.1"/>
    </source>
</evidence>
<evidence type="ECO:0000313" key="3">
    <source>
        <dbReference type="Proteomes" id="UP001176961"/>
    </source>
</evidence>
<dbReference type="AlphaFoldDB" id="A0AA36GYH2"/>
<sequence>MDSDQSAENAQSDRMSRAFSELSSYHSGTSVVSSNLSSGETGDSDASSASDEVTSSDLEGFTTDSDFETEETSETSTRSPHSSDTSYGLTALIEETDRQKLAEFVHLRPEDRRWIDAAWTYFDKEPVYRRQAKPVKVVRKMRTKIMGKVNWTELQHEYNLRHPLCAAQKATEDLQRLSIEARYMPLPDLNV</sequence>
<feature type="compositionally biased region" description="Low complexity" evidence="1">
    <location>
        <begin position="74"/>
        <end position="84"/>
    </location>
</feature>
<reference evidence="2" key="1">
    <citation type="submission" date="2023-07" db="EMBL/GenBank/DDBJ databases">
        <authorList>
            <consortium name="CYATHOMIX"/>
        </authorList>
    </citation>
    <scope>NUCLEOTIDE SEQUENCE</scope>
    <source>
        <strain evidence="2">N/A</strain>
    </source>
</reference>
<name>A0AA36GYH2_CYLNA</name>
<feature type="region of interest" description="Disordered" evidence="1">
    <location>
        <begin position="1"/>
        <end position="86"/>
    </location>
</feature>
<protein>
    <submittedName>
        <fullName evidence="2">Uncharacterized protein</fullName>
    </submittedName>
</protein>
<dbReference type="EMBL" id="CATQJL010000223">
    <property type="protein sequence ID" value="CAJ0600462.1"/>
    <property type="molecule type" value="Genomic_DNA"/>
</dbReference>
<feature type="compositionally biased region" description="Low complexity" evidence="1">
    <location>
        <begin position="23"/>
        <end position="39"/>
    </location>
</feature>
<keyword evidence="3" id="KW-1185">Reference proteome</keyword>
<evidence type="ECO:0000256" key="1">
    <source>
        <dbReference type="SAM" id="MobiDB-lite"/>
    </source>
</evidence>
<feature type="compositionally biased region" description="Polar residues" evidence="1">
    <location>
        <begin position="40"/>
        <end position="57"/>
    </location>
</feature>
<dbReference type="Proteomes" id="UP001176961">
    <property type="component" value="Unassembled WGS sequence"/>
</dbReference>